<dbReference type="EMBL" id="LJSK01000191">
    <property type="protein sequence ID" value="KPI85370.1"/>
    <property type="molecule type" value="Genomic_DNA"/>
</dbReference>
<keyword evidence="3" id="KW-1185">Reference proteome</keyword>
<dbReference type="OrthoDB" id="272278at2759"/>
<keyword evidence="1" id="KW-0175">Coiled coil</keyword>
<accession>A0A0N1PBC2</accession>
<evidence type="ECO:0000313" key="2">
    <source>
        <dbReference type="EMBL" id="KPI85370.1"/>
    </source>
</evidence>
<feature type="coiled-coil region" evidence="1">
    <location>
        <begin position="13"/>
        <end position="47"/>
    </location>
</feature>
<evidence type="ECO:0000256" key="1">
    <source>
        <dbReference type="SAM" id="Coils"/>
    </source>
</evidence>
<dbReference type="Proteomes" id="UP000038009">
    <property type="component" value="Unassembled WGS sequence"/>
</dbReference>
<comment type="caution">
    <text evidence="2">The sequence shown here is derived from an EMBL/GenBank/DDBJ whole genome shotgun (WGS) entry which is preliminary data.</text>
</comment>
<dbReference type="OMA" id="DWCLVGI"/>
<gene>
    <name evidence="2" type="ORF">ABL78_5551</name>
</gene>
<sequence>MASVSSTEIARRIREGNLKRKEKERKKQQLEQEYLDVISEKMNEEHQKRSPTRFLPSIFIFLLFVSFPLSDQVVDWYLVGIFLVLNTLLALVFTNPADWSSIASTVLINFFVVRFSAEIYNLPERITQVPTVLMLNYAAINILIVTAAYFLYVNPRFLDYKHVYQRAGRRAGISKVNALANDEQAVLEEFAIEKAKAERLDLLLCLLLLLNMAALIYLDVIPFAAVWKGGMNVFRLLI</sequence>
<protein>
    <submittedName>
        <fullName evidence="2">Uncharacterized protein</fullName>
    </submittedName>
</protein>
<name>A0A0N1PBC2_LEPSE</name>
<evidence type="ECO:0000313" key="3">
    <source>
        <dbReference type="Proteomes" id="UP000038009"/>
    </source>
</evidence>
<dbReference type="VEuPathDB" id="TriTrypDB:Lsey_0191_0020"/>
<dbReference type="AlphaFoldDB" id="A0A0N1PBC2"/>
<reference evidence="2 3" key="1">
    <citation type="journal article" date="2015" name="PLoS Pathog.">
        <title>Leptomonas seymouri: Adaptations to the Dixenous Life Cycle Analyzed by Genome Sequencing, Transcriptome Profiling and Co-infection with Leishmania donovani.</title>
        <authorList>
            <person name="Kraeva N."/>
            <person name="Butenko A."/>
            <person name="Hlavacova J."/>
            <person name="Kostygov A."/>
            <person name="Myskova J."/>
            <person name="Grybchuk D."/>
            <person name="Lestinova T."/>
            <person name="Votypka J."/>
            <person name="Volf P."/>
            <person name="Opperdoes F."/>
            <person name="Flegontov P."/>
            <person name="Lukes J."/>
            <person name="Yurchenko V."/>
        </authorList>
    </citation>
    <scope>NUCLEOTIDE SEQUENCE [LARGE SCALE GENOMIC DNA]</scope>
    <source>
        <strain evidence="2 3">ATCC 30220</strain>
    </source>
</reference>
<proteinExistence type="predicted"/>
<organism evidence="2 3">
    <name type="scientific">Leptomonas seymouri</name>
    <dbReference type="NCBI Taxonomy" id="5684"/>
    <lineage>
        <taxon>Eukaryota</taxon>
        <taxon>Discoba</taxon>
        <taxon>Euglenozoa</taxon>
        <taxon>Kinetoplastea</taxon>
        <taxon>Metakinetoplastina</taxon>
        <taxon>Trypanosomatida</taxon>
        <taxon>Trypanosomatidae</taxon>
        <taxon>Leishmaniinae</taxon>
        <taxon>Leptomonas</taxon>
    </lineage>
</organism>